<dbReference type="OrthoDB" id="5080666at2"/>
<evidence type="ECO:0000313" key="2">
    <source>
        <dbReference type="Proteomes" id="UP000198859"/>
    </source>
</evidence>
<dbReference type="STRING" id="642780.SAMN04488570_2618"/>
<protein>
    <recommendedName>
        <fullName evidence="3">GIY-YIG domain-containing protein</fullName>
    </recommendedName>
</protein>
<organism evidence="1 2">
    <name type="scientific">Nocardioides scoriae</name>
    <dbReference type="NCBI Taxonomy" id="642780"/>
    <lineage>
        <taxon>Bacteria</taxon>
        <taxon>Bacillati</taxon>
        <taxon>Actinomycetota</taxon>
        <taxon>Actinomycetes</taxon>
        <taxon>Propionibacteriales</taxon>
        <taxon>Nocardioidaceae</taxon>
        <taxon>Nocardioides</taxon>
    </lineage>
</organism>
<evidence type="ECO:0008006" key="3">
    <source>
        <dbReference type="Google" id="ProtNLM"/>
    </source>
</evidence>
<dbReference type="AlphaFoldDB" id="A0A1H1UTQ3"/>
<reference evidence="2" key="1">
    <citation type="submission" date="2016-10" db="EMBL/GenBank/DDBJ databases">
        <authorList>
            <person name="Varghese N."/>
            <person name="Submissions S."/>
        </authorList>
    </citation>
    <scope>NUCLEOTIDE SEQUENCE [LARGE SCALE GENOMIC DNA]</scope>
    <source>
        <strain evidence="2">DSM 22127</strain>
    </source>
</reference>
<name>A0A1H1UTQ3_9ACTN</name>
<keyword evidence="2" id="KW-1185">Reference proteome</keyword>
<dbReference type="EMBL" id="LT629757">
    <property type="protein sequence ID" value="SDS75700.1"/>
    <property type="molecule type" value="Genomic_DNA"/>
</dbReference>
<gene>
    <name evidence="1" type="ORF">SAMN04488570_2618</name>
</gene>
<sequence>MDTIHLRVRDGQVEDAGSWLYVWVRAGGEVVHVGGTGLAPQVRTWLHLHHDDPAVGRVAARHPGAATEALDVHACRIPDGVDRAAARAELVARLAARGRLGAAYVGEPPEPVDSPDEVRRVVDEVEQELRDVLGA</sequence>
<evidence type="ECO:0000313" key="1">
    <source>
        <dbReference type="EMBL" id="SDS75700.1"/>
    </source>
</evidence>
<dbReference type="Proteomes" id="UP000198859">
    <property type="component" value="Chromosome I"/>
</dbReference>
<accession>A0A1H1UTQ3</accession>
<proteinExistence type="predicted"/>
<dbReference type="RefSeq" id="WP_091730392.1">
    <property type="nucleotide sequence ID" value="NZ_LT629757.1"/>
</dbReference>